<sequence length="226" mass="24702">MQASRSQHSVHSSRRYSSARSNCSPRSEARCSGSTPSCSDSPTAPSPQTRCTLHRQALLSSDPPHPHLPPRRRSALAATNPAYQETIPLPPHLDLAHHLAPSASRSPARLHHRQTPCHRLPSHPRPGSRSPHRNPPLRCSEGCPTAAHLPTPQPMIQTAAAETQAPHRNHHCPADPRHSPQECSRFQPASQTAVASRSEEHSLTPSCCSAHHLRCCCSPRPWTAQN</sequence>
<keyword evidence="3" id="KW-1185">Reference proteome</keyword>
<protein>
    <submittedName>
        <fullName evidence="2">Uncharacterized protein</fullName>
    </submittedName>
</protein>
<dbReference type="EMBL" id="CM026433">
    <property type="protein sequence ID" value="KAG0553670.1"/>
    <property type="molecule type" value="Genomic_DNA"/>
</dbReference>
<evidence type="ECO:0000313" key="3">
    <source>
        <dbReference type="Proteomes" id="UP000822688"/>
    </source>
</evidence>
<name>A0A8T0G3K2_CERPU</name>
<feature type="region of interest" description="Disordered" evidence="1">
    <location>
        <begin position="162"/>
        <end position="197"/>
    </location>
</feature>
<feature type="compositionally biased region" description="Basic residues" evidence="1">
    <location>
        <begin position="108"/>
        <end position="122"/>
    </location>
</feature>
<feature type="region of interest" description="Disordered" evidence="1">
    <location>
        <begin position="103"/>
        <end position="143"/>
    </location>
</feature>
<feature type="region of interest" description="Disordered" evidence="1">
    <location>
        <begin position="1"/>
        <end position="72"/>
    </location>
</feature>
<dbReference type="Proteomes" id="UP000822688">
    <property type="component" value="Chromosome 12"/>
</dbReference>
<feature type="compositionally biased region" description="Low complexity" evidence="1">
    <location>
        <begin position="1"/>
        <end position="21"/>
    </location>
</feature>
<organism evidence="2 3">
    <name type="scientific">Ceratodon purpureus</name>
    <name type="common">Fire moss</name>
    <name type="synonym">Dicranum purpureum</name>
    <dbReference type="NCBI Taxonomy" id="3225"/>
    <lineage>
        <taxon>Eukaryota</taxon>
        <taxon>Viridiplantae</taxon>
        <taxon>Streptophyta</taxon>
        <taxon>Embryophyta</taxon>
        <taxon>Bryophyta</taxon>
        <taxon>Bryophytina</taxon>
        <taxon>Bryopsida</taxon>
        <taxon>Dicranidae</taxon>
        <taxon>Pseudoditrichales</taxon>
        <taxon>Ditrichaceae</taxon>
        <taxon>Ceratodon</taxon>
    </lineage>
</organism>
<accession>A0A8T0G3K2</accession>
<evidence type="ECO:0000256" key="1">
    <source>
        <dbReference type="SAM" id="MobiDB-lite"/>
    </source>
</evidence>
<evidence type="ECO:0000313" key="2">
    <source>
        <dbReference type="EMBL" id="KAG0553670.1"/>
    </source>
</evidence>
<reference evidence="2" key="1">
    <citation type="submission" date="2020-06" db="EMBL/GenBank/DDBJ databases">
        <title>WGS assembly of Ceratodon purpureus strain R40.</title>
        <authorList>
            <person name="Carey S.B."/>
            <person name="Jenkins J."/>
            <person name="Shu S."/>
            <person name="Lovell J.T."/>
            <person name="Sreedasyam A."/>
            <person name="Maumus F."/>
            <person name="Tiley G.P."/>
            <person name="Fernandez-Pozo N."/>
            <person name="Barry K."/>
            <person name="Chen C."/>
            <person name="Wang M."/>
            <person name="Lipzen A."/>
            <person name="Daum C."/>
            <person name="Saski C.A."/>
            <person name="Payton A.C."/>
            <person name="Mcbreen J.C."/>
            <person name="Conrad R.E."/>
            <person name="Kollar L.M."/>
            <person name="Olsson S."/>
            <person name="Huttunen S."/>
            <person name="Landis J.B."/>
            <person name="Wickett N.J."/>
            <person name="Johnson M.G."/>
            <person name="Rensing S.A."/>
            <person name="Grimwood J."/>
            <person name="Schmutz J."/>
            <person name="Mcdaniel S.F."/>
        </authorList>
    </citation>
    <scope>NUCLEOTIDE SEQUENCE</scope>
    <source>
        <strain evidence="2">R40</strain>
    </source>
</reference>
<feature type="compositionally biased region" description="Polar residues" evidence="1">
    <location>
        <begin position="181"/>
        <end position="195"/>
    </location>
</feature>
<dbReference type="AlphaFoldDB" id="A0A8T0G3K2"/>
<proteinExistence type="predicted"/>
<gene>
    <name evidence="2" type="ORF">KC19_12G029900</name>
</gene>
<comment type="caution">
    <text evidence="2">The sequence shown here is derived from an EMBL/GenBank/DDBJ whole genome shotgun (WGS) entry which is preliminary data.</text>
</comment>
<feature type="compositionally biased region" description="Polar residues" evidence="1">
    <location>
        <begin position="32"/>
        <end position="51"/>
    </location>
</feature>